<evidence type="ECO:0000313" key="2">
    <source>
        <dbReference type="Proteomes" id="UP000533476"/>
    </source>
</evidence>
<proteinExistence type="predicted"/>
<keyword evidence="2" id="KW-1185">Reference proteome</keyword>
<reference evidence="1 2" key="1">
    <citation type="submission" date="2020-04" db="EMBL/GenBank/DDBJ databases">
        <authorList>
            <person name="Zhang R."/>
            <person name="Schippers A."/>
        </authorList>
    </citation>
    <scope>NUCLEOTIDE SEQUENCE [LARGE SCALE GENOMIC DNA]</scope>
    <source>
        <strain evidence="1 2">DSM 109850</strain>
    </source>
</reference>
<name>A0A7Y0Q3C7_9FIRM</name>
<gene>
    <name evidence="1" type="ORF">HIJ39_13810</name>
</gene>
<protein>
    <submittedName>
        <fullName evidence="1">Uncharacterized protein</fullName>
    </submittedName>
</protein>
<dbReference type="EMBL" id="JABBVZ010000051">
    <property type="protein sequence ID" value="NMP23417.1"/>
    <property type="molecule type" value="Genomic_DNA"/>
</dbReference>
<comment type="caution">
    <text evidence="1">The sequence shown here is derived from an EMBL/GenBank/DDBJ whole genome shotgun (WGS) entry which is preliminary data.</text>
</comment>
<evidence type="ECO:0000313" key="1">
    <source>
        <dbReference type="EMBL" id="NMP23417.1"/>
    </source>
</evidence>
<sequence length="82" mass="8690">MSGSLQCALCSRTADAADVAWLRIQVSVGAEAPVDHYICTDCQQAAGGDERILLAGCDLAVLAGLRRMAWARSRRTKGAIAR</sequence>
<accession>A0A7Y0Q3C7</accession>
<dbReference type="RefSeq" id="WP_169100683.1">
    <property type="nucleotide sequence ID" value="NZ_JABBVZ010000051.1"/>
</dbReference>
<dbReference type="Proteomes" id="UP000533476">
    <property type="component" value="Unassembled WGS sequence"/>
</dbReference>
<dbReference type="AlphaFoldDB" id="A0A7Y0Q3C7"/>
<organism evidence="1 2">
    <name type="scientific">Sulfobacillus harzensis</name>
    <dbReference type="NCBI Taxonomy" id="2729629"/>
    <lineage>
        <taxon>Bacteria</taxon>
        <taxon>Bacillati</taxon>
        <taxon>Bacillota</taxon>
        <taxon>Clostridia</taxon>
        <taxon>Eubacteriales</taxon>
        <taxon>Clostridiales Family XVII. Incertae Sedis</taxon>
        <taxon>Sulfobacillus</taxon>
    </lineage>
</organism>